<dbReference type="EMBL" id="DF849525">
    <property type="protein sequence ID" value="GAT57954.1"/>
    <property type="molecule type" value="Genomic_DNA"/>
</dbReference>
<evidence type="ECO:0000313" key="2">
    <source>
        <dbReference type="Proteomes" id="UP000815677"/>
    </source>
</evidence>
<gene>
    <name evidence="1" type="ORF">MCHLO_14439</name>
</gene>
<evidence type="ECO:0000313" key="1">
    <source>
        <dbReference type="EMBL" id="GAT57954.1"/>
    </source>
</evidence>
<protein>
    <submittedName>
        <fullName evidence="1">Uncharacterized protein</fullName>
    </submittedName>
</protein>
<sequence>MVIFDNLEKFGLLTELQMALEERVHQGIFPHINEDSKQFWRCHFVWTLRVHFCGGDIRQDYDISVGQALLDELAEREHDGKVEDFEFSESMWNKGGQDEHVGEMVKKVWKRHTKATDIPN</sequence>
<proteinExistence type="predicted"/>
<reference evidence="1" key="1">
    <citation type="submission" date="2014-09" db="EMBL/GenBank/DDBJ databases">
        <title>Genome sequence of the luminous mushroom Mycena chlorophos for searching fungal bioluminescence genes.</title>
        <authorList>
            <person name="Tanaka Y."/>
            <person name="Kasuga D."/>
            <person name="Oba Y."/>
            <person name="Hase S."/>
            <person name="Sato K."/>
            <person name="Oba Y."/>
            <person name="Sakakibara Y."/>
        </authorList>
    </citation>
    <scope>NUCLEOTIDE SEQUENCE</scope>
</reference>
<organism evidence="1 2">
    <name type="scientific">Mycena chlorophos</name>
    <name type="common">Agaric fungus</name>
    <name type="synonym">Agaricus chlorophos</name>
    <dbReference type="NCBI Taxonomy" id="658473"/>
    <lineage>
        <taxon>Eukaryota</taxon>
        <taxon>Fungi</taxon>
        <taxon>Dikarya</taxon>
        <taxon>Basidiomycota</taxon>
        <taxon>Agaricomycotina</taxon>
        <taxon>Agaricomycetes</taxon>
        <taxon>Agaricomycetidae</taxon>
        <taxon>Agaricales</taxon>
        <taxon>Marasmiineae</taxon>
        <taxon>Mycenaceae</taxon>
        <taxon>Mycena</taxon>
    </lineage>
</organism>
<dbReference type="Proteomes" id="UP000815677">
    <property type="component" value="Unassembled WGS sequence"/>
</dbReference>
<name>A0ABQ0M4I5_MYCCL</name>
<accession>A0ABQ0M4I5</accession>
<keyword evidence="2" id="KW-1185">Reference proteome</keyword>